<dbReference type="InterPro" id="IPR036457">
    <property type="entry name" value="PPM-type-like_dom_sf"/>
</dbReference>
<evidence type="ECO:0000313" key="5">
    <source>
        <dbReference type="Proteomes" id="UP000094669"/>
    </source>
</evidence>
<protein>
    <submittedName>
        <fullName evidence="4">Serine/threonine protein phosphatase</fullName>
    </submittedName>
</protein>
<dbReference type="SMART" id="SM00331">
    <property type="entry name" value="PP2C_SIG"/>
    <property type="match status" value="1"/>
</dbReference>
<accession>A0ABX4YID1</accession>
<feature type="transmembrane region" description="Helical" evidence="2">
    <location>
        <begin position="35"/>
        <end position="54"/>
    </location>
</feature>
<keyword evidence="5" id="KW-1185">Reference proteome</keyword>
<evidence type="ECO:0000256" key="2">
    <source>
        <dbReference type="SAM" id="Phobius"/>
    </source>
</evidence>
<organism evidence="4 5">
    <name type="scientific">Leptospira inadai serovar Lyme</name>
    <dbReference type="NCBI Taxonomy" id="293084"/>
    <lineage>
        <taxon>Bacteria</taxon>
        <taxon>Pseudomonadati</taxon>
        <taxon>Spirochaetota</taxon>
        <taxon>Spirochaetia</taxon>
        <taxon>Leptospirales</taxon>
        <taxon>Leptospiraceae</taxon>
        <taxon>Leptospira</taxon>
    </lineage>
</organism>
<dbReference type="Gene3D" id="3.60.40.10">
    <property type="entry name" value="PPM-type phosphatase domain"/>
    <property type="match status" value="1"/>
</dbReference>
<evidence type="ECO:0000313" key="4">
    <source>
        <dbReference type="EMBL" id="PNV75009.1"/>
    </source>
</evidence>
<keyword evidence="2" id="KW-0472">Membrane</keyword>
<proteinExistence type="predicted"/>
<reference evidence="4" key="1">
    <citation type="submission" date="2018-01" db="EMBL/GenBank/DDBJ databases">
        <title>Genomic characterization of Leptospira inadai serogroup Lyme isolated from captured rat in Brazil and comparative analysis with human reference strain.</title>
        <authorList>
            <person name="Moreno L.Z."/>
            <person name="Loureiro A.P."/>
            <person name="Miraglia F."/>
            <person name="Kremer F.S."/>
            <person name="Eslabao M.R."/>
            <person name="Dellagostin O.A."/>
            <person name="Lilenbaum W."/>
            <person name="Moreno A.M."/>
        </authorList>
    </citation>
    <scope>NUCLEOTIDE SEQUENCE [LARGE SCALE GENOMIC DNA]</scope>
    <source>
        <strain evidence="4">M34/99</strain>
    </source>
</reference>
<dbReference type="InterPro" id="IPR035965">
    <property type="entry name" value="PAS-like_dom_sf"/>
</dbReference>
<keyword evidence="2" id="KW-1133">Transmembrane helix</keyword>
<evidence type="ECO:0000259" key="3">
    <source>
        <dbReference type="SMART" id="SM00331"/>
    </source>
</evidence>
<feature type="domain" description="PPM-type phosphatase" evidence="3">
    <location>
        <begin position="369"/>
        <end position="579"/>
    </location>
</feature>
<dbReference type="InterPro" id="IPR052016">
    <property type="entry name" value="Bact_Sigma-Reg"/>
</dbReference>
<dbReference type="PANTHER" id="PTHR43156:SF2">
    <property type="entry name" value="STAGE II SPORULATION PROTEIN E"/>
    <property type="match status" value="1"/>
</dbReference>
<feature type="transmembrane region" description="Helical" evidence="2">
    <location>
        <begin position="167"/>
        <end position="185"/>
    </location>
</feature>
<dbReference type="Pfam" id="PF16927">
    <property type="entry name" value="HisKA_7TM"/>
    <property type="match status" value="1"/>
</dbReference>
<dbReference type="EMBL" id="MCRM02000009">
    <property type="protein sequence ID" value="PNV75009.1"/>
    <property type="molecule type" value="Genomic_DNA"/>
</dbReference>
<evidence type="ECO:0000256" key="1">
    <source>
        <dbReference type="ARBA" id="ARBA00022801"/>
    </source>
</evidence>
<dbReference type="InterPro" id="IPR031621">
    <property type="entry name" value="HisKA_7TM"/>
</dbReference>
<name>A0ABX4YID1_9LEPT</name>
<dbReference type="RefSeq" id="WP_010414811.1">
    <property type="nucleotide sequence ID" value="NZ_MCRM02000009.1"/>
</dbReference>
<dbReference type="PANTHER" id="PTHR43156">
    <property type="entry name" value="STAGE II SPORULATION PROTEIN E-RELATED"/>
    <property type="match status" value="1"/>
</dbReference>
<feature type="transmembrane region" description="Helical" evidence="2">
    <location>
        <begin position="132"/>
        <end position="155"/>
    </location>
</feature>
<feature type="transmembrane region" description="Helical" evidence="2">
    <location>
        <begin position="60"/>
        <end position="82"/>
    </location>
</feature>
<feature type="transmembrane region" description="Helical" evidence="2">
    <location>
        <begin position="6"/>
        <end position="23"/>
    </location>
</feature>
<dbReference type="Proteomes" id="UP000094669">
    <property type="component" value="Unassembled WGS sequence"/>
</dbReference>
<keyword evidence="1" id="KW-0378">Hydrolase</keyword>
<sequence>MNHYLFLPISALIINSLLISYVFARRFRSSVIGDFLRFTLFLDLWLVSYILYWSLLPAEWMTLIFKLTCFTWIPTGLLYLEVIYKFLNLPSKRVLYFFRFLVLLSILITTSTDWVIKGSVLYDWGYELEPNWLFLPMSAVAISAPAYSGLLLILVERFRTDNETIRKQLDLLIIGSIIAFSLSVYTELLNLDENGRFLSPPLTPVSVTIQALFIFLAITRYGFLNISLERIAVELFRDIHDGIILVKKNGEFFFANQSALRLLPTPPSQNGFFDPNQYFVNFHEETDSHPREFRLSGSGRQVFVELTKSSIRISEEESGTLYLLRDVTERKISQEKIHQLYSHIVNDLEIARVTQSSIITQKFPDKESHRIHSFFQPIEKVGGDMLRVIEHPSGRVDILFADVSGHGIASAMVGGMLSITFQIISQKLLSPKDSLFEIHNILSKLVLHHHISAVFASLYPDENRLDFSYAGHHPILILRNGEVISLEGEGRIILAVRELLLNDYTFRLCPKDRIVFYSDGLFEVKNVVGEILGYEIFLDWLKEMASRDTLSLLEASKRKALDFGQGKHNDDLAMLVIEVGER</sequence>
<dbReference type="Gene3D" id="3.30.450.20">
    <property type="entry name" value="PAS domain"/>
    <property type="match status" value="1"/>
</dbReference>
<dbReference type="Pfam" id="PF07228">
    <property type="entry name" value="SpoIIE"/>
    <property type="match status" value="1"/>
</dbReference>
<feature type="transmembrane region" description="Helical" evidence="2">
    <location>
        <begin position="205"/>
        <end position="223"/>
    </location>
</feature>
<feature type="transmembrane region" description="Helical" evidence="2">
    <location>
        <begin position="94"/>
        <end position="112"/>
    </location>
</feature>
<dbReference type="SUPFAM" id="SSF55785">
    <property type="entry name" value="PYP-like sensor domain (PAS domain)"/>
    <property type="match status" value="1"/>
</dbReference>
<gene>
    <name evidence="4" type="ORF">BES34_010580</name>
</gene>
<dbReference type="InterPro" id="IPR001932">
    <property type="entry name" value="PPM-type_phosphatase-like_dom"/>
</dbReference>
<keyword evidence="2" id="KW-0812">Transmembrane</keyword>
<dbReference type="SUPFAM" id="SSF81606">
    <property type="entry name" value="PP2C-like"/>
    <property type="match status" value="1"/>
</dbReference>
<comment type="caution">
    <text evidence="4">The sequence shown here is derived from an EMBL/GenBank/DDBJ whole genome shotgun (WGS) entry which is preliminary data.</text>
</comment>